<keyword evidence="6" id="KW-1185">Reference proteome</keyword>
<dbReference type="SMART" id="SM00220">
    <property type="entry name" value="S_TKc"/>
    <property type="match status" value="1"/>
</dbReference>
<dbReference type="EMBL" id="CAACVJ010000047">
    <property type="protein sequence ID" value="VEP12283.1"/>
    <property type="molecule type" value="Genomic_DNA"/>
</dbReference>
<dbReference type="GO" id="GO:0004674">
    <property type="term" value="F:protein serine/threonine kinase activity"/>
    <property type="evidence" value="ECO:0007669"/>
    <property type="project" value="UniProtKB-KW"/>
</dbReference>
<proteinExistence type="predicted"/>
<keyword evidence="3" id="KW-0472">Membrane</keyword>
<dbReference type="InterPro" id="IPR011009">
    <property type="entry name" value="Kinase-like_dom_sf"/>
</dbReference>
<keyword evidence="2" id="KW-0067">ATP-binding</keyword>
<sequence>MLEAGDIINQRYQLQSKLGRNAGRQTWLAKDLQSESNTPTTETSLSDLVVVKLLAFGGNVQWEDLKLFEREAQILQQINHNRIPKYQDYFSIDDRNLWFGLVQEYIPGNSLRQLLDKGKRFSELEAKKIAQEILSILLYLHDSKPPLLHRDIKPSNLILGEDLNIYLVDFGAVQDRAATEGGTFTVVGTYGYAPMEQFGGKSVPASDLYALGATLIHLLTRTPPGDLPTKDLTIQFSDCISLKPQFADWLEKMTHPAVERRFKTAQQAFKALEAVERKSDIKPISKEKFAHNSLSFSKRIKIFSEQNYLDITVAKRGIQNLQDATNVAFITLFMFISSCLTLNLFPLGIITLIICYLAFYPYLEYLFGDTKISFNYRNFLIKRKLFFNIIQEQGDTQNIQDVSVNYQALKIPSSINDQSINYSYSNAIIITTKKSKYYRGYQRYSFGKQLTEEESIWIANEIRNWLSNQ</sequence>
<keyword evidence="3" id="KW-1133">Transmembrane helix</keyword>
<dbReference type="RefSeq" id="WP_144870184.1">
    <property type="nucleotide sequence ID" value="NZ_LR213892.1"/>
</dbReference>
<keyword evidence="5" id="KW-0723">Serine/threonine-protein kinase</keyword>
<dbReference type="OrthoDB" id="5518868at2"/>
<dbReference type="PROSITE" id="PS00108">
    <property type="entry name" value="PROTEIN_KINASE_ST"/>
    <property type="match status" value="1"/>
</dbReference>
<keyword evidence="3" id="KW-0812">Transmembrane</keyword>
<evidence type="ECO:0000256" key="2">
    <source>
        <dbReference type="ARBA" id="ARBA00022840"/>
    </source>
</evidence>
<accession>A0A563VLS2</accession>
<evidence type="ECO:0000256" key="1">
    <source>
        <dbReference type="ARBA" id="ARBA00022741"/>
    </source>
</evidence>
<feature type="transmembrane region" description="Helical" evidence="3">
    <location>
        <begin position="344"/>
        <end position="363"/>
    </location>
</feature>
<dbReference type="CDD" id="cd14014">
    <property type="entry name" value="STKc_PknB_like"/>
    <property type="match status" value="1"/>
</dbReference>
<dbReference type="SUPFAM" id="SSF56112">
    <property type="entry name" value="Protein kinase-like (PK-like)"/>
    <property type="match status" value="1"/>
</dbReference>
<evidence type="ECO:0000259" key="4">
    <source>
        <dbReference type="PROSITE" id="PS50011"/>
    </source>
</evidence>
<dbReference type="PANTHER" id="PTHR24363">
    <property type="entry name" value="SERINE/THREONINE PROTEIN KINASE"/>
    <property type="match status" value="1"/>
</dbReference>
<dbReference type="PANTHER" id="PTHR24363:SF7">
    <property type="entry name" value="SERINE_THREONINE-PROTEIN KINASE-LIKE PROTEIN E"/>
    <property type="match status" value="1"/>
</dbReference>
<keyword evidence="1" id="KW-0547">Nucleotide-binding</keyword>
<dbReference type="Pfam" id="PF00069">
    <property type="entry name" value="Pkinase"/>
    <property type="match status" value="1"/>
</dbReference>
<organism evidence="5 6">
    <name type="scientific">Hyella patelloides LEGE 07179</name>
    <dbReference type="NCBI Taxonomy" id="945734"/>
    <lineage>
        <taxon>Bacteria</taxon>
        <taxon>Bacillati</taxon>
        <taxon>Cyanobacteriota</taxon>
        <taxon>Cyanophyceae</taxon>
        <taxon>Pleurocapsales</taxon>
        <taxon>Hyellaceae</taxon>
        <taxon>Hyella</taxon>
    </lineage>
</organism>
<name>A0A563VLS2_9CYAN</name>
<dbReference type="GO" id="GO:0005524">
    <property type="term" value="F:ATP binding"/>
    <property type="evidence" value="ECO:0007669"/>
    <property type="project" value="UniProtKB-KW"/>
</dbReference>
<dbReference type="InterPro" id="IPR008271">
    <property type="entry name" value="Ser/Thr_kinase_AS"/>
</dbReference>
<dbReference type="Proteomes" id="UP000320055">
    <property type="component" value="Unassembled WGS sequence"/>
</dbReference>
<keyword evidence="5" id="KW-0418">Kinase</keyword>
<evidence type="ECO:0000256" key="3">
    <source>
        <dbReference type="SAM" id="Phobius"/>
    </source>
</evidence>
<dbReference type="AlphaFoldDB" id="A0A563VLS2"/>
<keyword evidence="5" id="KW-0808">Transferase</keyword>
<dbReference type="Gene3D" id="1.10.510.10">
    <property type="entry name" value="Transferase(Phosphotransferase) domain 1"/>
    <property type="match status" value="1"/>
</dbReference>
<dbReference type="InterPro" id="IPR000719">
    <property type="entry name" value="Prot_kinase_dom"/>
</dbReference>
<gene>
    <name evidence="5" type="ORF">H1P_1400011</name>
</gene>
<reference evidence="5 6" key="1">
    <citation type="submission" date="2019-01" db="EMBL/GenBank/DDBJ databases">
        <authorList>
            <person name="Brito A."/>
        </authorList>
    </citation>
    <scope>NUCLEOTIDE SEQUENCE [LARGE SCALE GENOMIC DNA]</scope>
    <source>
        <strain evidence="5">1</strain>
    </source>
</reference>
<protein>
    <submittedName>
        <fullName evidence="5">Serine/threonine protein kinase</fullName>
    </submittedName>
</protein>
<evidence type="ECO:0000313" key="5">
    <source>
        <dbReference type="EMBL" id="VEP12283.1"/>
    </source>
</evidence>
<evidence type="ECO:0000313" key="6">
    <source>
        <dbReference type="Proteomes" id="UP000320055"/>
    </source>
</evidence>
<dbReference type="PROSITE" id="PS50011">
    <property type="entry name" value="PROTEIN_KINASE_DOM"/>
    <property type="match status" value="1"/>
</dbReference>
<feature type="domain" description="Protein kinase" evidence="4">
    <location>
        <begin position="12"/>
        <end position="294"/>
    </location>
</feature>